<proteinExistence type="predicted"/>
<keyword evidence="3" id="KW-1185">Reference proteome</keyword>
<keyword evidence="1" id="KW-0472">Membrane</keyword>
<gene>
    <name evidence="2" type="ORF">EJ04DRAFT_511841</name>
</gene>
<organism evidence="2 3">
    <name type="scientific">Polyplosphaeria fusca</name>
    <dbReference type="NCBI Taxonomy" id="682080"/>
    <lineage>
        <taxon>Eukaryota</taxon>
        <taxon>Fungi</taxon>
        <taxon>Dikarya</taxon>
        <taxon>Ascomycota</taxon>
        <taxon>Pezizomycotina</taxon>
        <taxon>Dothideomycetes</taxon>
        <taxon>Pleosporomycetidae</taxon>
        <taxon>Pleosporales</taxon>
        <taxon>Tetraplosphaeriaceae</taxon>
        <taxon>Polyplosphaeria</taxon>
    </lineage>
</organism>
<dbReference type="EMBL" id="ML996137">
    <property type="protein sequence ID" value="KAF2735277.1"/>
    <property type="molecule type" value="Genomic_DNA"/>
</dbReference>
<accession>A0A9P4R1V5</accession>
<dbReference type="AlphaFoldDB" id="A0A9P4R1V5"/>
<name>A0A9P4R1V5_9PLEO</name>
<dbReference type="Proteomes" id="UP000799444">
    <property type="component" value="Unassembled WGS sequence"/>
</dbReference>
<protein>
    <submittedName>
        <fullName evidence="2">Uncharacterized protein</fullName>
    </submittedName>
</protein>
<keyword evidence="1" id="KW-0812">Transmembrane</keyword>
<evidence type="ECO:0000256" key="1">
    <source>
        <dbReference type="SAM" id="Phobius"/>
    </source>
</evidence>
<comment type="caution">
    <text evidence="2">The sequence shown here is derived from an EMBL/GenBank/DDBJ whole genome shotgun (WGS) entry which is preliminary data.</text>
</comment>
<evidence type="ECO:0000313" key="2">
    <source>
        <dbReference type="EMBL" id="KAF2735277.1"/>
    </source>
</evidence>
<evidence type="ECO:0000313" key="3">
    <source>
        <dbReference type="Proteomes" id="UP000799444"/>
    </source>
</evidence>
<reference evidence="2" key="1">
    <citation type="journal article" date="2020" name="Stud. Mycol.">
        <title>101 Dothideomycetes genomes: a test case for predicting lifestyles and emergence of pathogens.</title>
        <authorList>
            <person name="Haridas S."/>
            <person name="Albert R."/>
            <person name="Binder M."/>
            <person name="Bloem J."/>
            <person name="Labutti K."/>
            <person name="Salamov A."/>
            <person name="Andreopoulos B."/>
            <person name="Baker S."/>
            <person name="Barry K."/>
            <person name="Bills G."/>
            <person name="Bluhm B."/>
            <person name="Cannon C."/>
            <person name="Castanera R."/>
            <person name="Culley D."/>
            <person name="Daum C."/>
            <person name="Ezra D."/>
            <person name="Gonzalez J."/>
            <person name="Henrissat B."/>
            <person name="Kuo A."/>
            <person name="Liang C."/>
            <person name="Lipzen A."/>
            <person name="Lutzoni F."/>
            <person name="Magnuson J."/>
            <person name="Mondo S."/>
            <person name="Nolan M."/>
            <person name="Ohm R."/>
            <person name="Pangilinan J."/>
            <person name="Park H.-J."/>
            <person name="Ramirez L."/>
            <person name="Alfaro M."/>
            <person name="Sun H."/>
            <person name="Tritt A."/>
            <person name="Yoshinaga Y."/>
            <person name="Zwiers L.-H."/>
            <person name="Turgeon B."/>
            <person name="Goodwin S."/>
            <person name="Spatafora J."/>
            <person name="Crous P."/>
            <person name="Grigoriev I."/>
        </authorList>
    </citation>
    <scope>NUCLEOTIDE SEQUENCE</scope>
    <source>
        <strain evidence="2">CBS 125425</strain>
    </source>
</reference>
<keyword evidence="1" id="KW-1133">Transmembrane helix</keyword>
<sequence length="64" mass="7063">MPRSQESPFSVSYDLVGHLDVSCLTLVLVAAELTYLVHLETKIKGLISDLTVKTRLEYLAKLGS</sequence>
<feature type="transmembrane region" description="Helical" evidence="1">
    <location>
        <begin position="15"/>
        <end position="37"/>
    </location>
</feature>